<evidence type="ECO:0000313" key="8">
    <source>
        <dbReference type="EMBL" id="RNF00158.1"/>
    </source>
</evidence>
<dbReference type="OrthoDB" id="674604at2759"/>
<feature type="repeat" description="WD" evidence="6">
    <location>
        <begin position="371"/>
        <end position="412"/>
    </location>
</feature>
<dbReference type="GeneID" id="40331701"/>
<dbReference type="PROSITE" id="PS50294">
    <property type="entry name" value="WD_REPEATS_REGION"/>
    <property type="match status" value="3"/>
</dbReference>
<dbReference type="Pfam" id="PF00400">
    <property type="entry name" value="WD40"/>
    <property type="match status" value="4"/>
</dbReference>
<evidence type="ECO:0000256" key="3">
    <source>
        <dbReference type="ARBA" id="ARBA00022737"/>
    </source>
</evidence>
<protein>
    <submittedName>
        <fullName evidence="8">Protein kinase</fullName>
    </submittedName>
</protein>
<dbReference type="GO" id="GO:0005840">
    <property type="term" value="C:ribosome"/>
    <property type="evidence" value="ECO:0007669"/>
    <property type="project" value="UniProtKB-KW"/>
</dbReference>
<organism evidence="8 9">
    <name type="scientific">Trypanosoma rangeli</name>
    <dbReference type="NCBI Taxonomy" id="5698"/>
    <lineage>
        <taxon>Eukaryota</taxon>
        <taxon>Discoba</taxon>
        <taxon>Euglenozoa</taxon>
        <taxon>Kinetoplastea</taxon>
        <taxon>Metakinetoplastina</taxon>
        <taxon>Trypanosomatida</taxon>
        <taxon>Trypanosomatidae</taxon>
        <taxon>Trypanosoma</taxon>
        <taxon>Herpetosoma</taxon>
    </lineage>
</organism>
<comment type="subcellular location">
    <subcellularLocation>
        <location evidence="1">Nucleus</location>
    </subcellularLocation>
</comment>
<dbReference type="GO" id="GO:0005730">
    <property type="term" value="C:nucleolus"/>
    <property type="evidence" value="ECO:0007669"/>
    <property type="project" value="TreeGrafter"/>
</dbReference>
<dbReference type="OMA" id="PKVVICC"/>
<feature type="compositionally biased region" description="Acidic residues" evidence="7">
    <location>
        <begin position="65"/>
        <end position="75"/>
    </location>
</feature>
<dbReference type="GO" id="GO:0000027">
    <property type="term" value="P:ribosomal large subunit assembly"/>
    <property type="evidence" value="ECO:0007669"/>
    <property type="project" value="TreeGrafter"/>
</dbReference>
<dbReference type="PANTHER" id="PTHR19848">
    <property type="entry name" value="WD40 REPEAT PROTEIN"/>
    <property type="match status" value="1"/>
</dbReference>
<reference evidence="8 9" key="1">
    <citation type="journal article" date="2018" name="BMC Genomics">
        <title>Genomic comparison of Trypanosoma conorhini and Trypanosoma rangeli to Trypanosoma cruzi strains of high and low virulence.</title>
        <authorList>
            <person name="Bradwell K.R."/>
            <person name="Koparde V.N."/>
            <person name="Matveyev A.V."/>
            <person name="Serrano M.G."/>
            <person name="Alves J.M."/>
            <person name="Parikh H."/>
            <person name="Huang B."/>
            <person name="Lee V."/>
            <person name="Espinosa-Alvarez O."/>
            <person name="Ortiz P.A."/>
            <person name="Costa-Martins A.G."/>
            <person name="Teixeira M.M."/>
            <person name="Buck G.A."/>
        </authorList>
    </citation>
    <scope>NUCLEOTIDE SEQUENCE [LARGE SCALE GENOMIC DNA]</scope>
    <source>
        <strain evidence="8 9">AM80</strain>
    </source>
</reference>
<keyword evidence="9" id="KW-1185">Reference proteome</keyword>
<dbReference type="InterPro" id="IPR001680">
    <property type="entry name" value="WD40_rpt"/>
</dbReference>
<dbReference type="PROSITE" id="PS00678">
    <property type="entry name" value="WD_REPEATS_1"/>
    <property type="match status" value="1"/>
</dbReference>
<dbReference type="InterPro" id="IPR036322">
    <property type="entry name" value="WD40_repeat_dom_sf"/>
</dbReference>
<evidence type="ECO:0000256" key="5">
    <source>
        <dbReference type="ARBA" id="ARBA00023242"/>
    </source>
</evidence>
<keyword evidence="2 6" id="KW-0853">WD repeat</keyword>
<dbReference type="PANTHER" id="PTHR19848:SF0">
    <property type="entry name" value="NOTCHLESS PROTEIN HOMOLOG 1"/>
    <property type="match status" value="1"/>
</dbReference>
<keyword evidence="4" id="KW-0689">Ribosomal protein</keyword>
<proteinExistence type="predicted"/>
<dbReference type="SMART" id="SM00320">
    <property type="entry name" value="WD40"/>
    <property type="match status" value="5"/>
</dbReference>
<dbReference type="RefSeq" id="XP_029235602.1">
    <property type="nucleotide sequence ID" value="XM_029384547.1"/>
</dbReference>
<dbReference type="GO" id="GO:0016301">
    <property type="term" value="F:kinase activity"/>
    <property type="evidence" value="ECO:0007669"/>
    <property type="project" value="UniProtKB-KW"/>
</dbReference>
<keyword evidence="8" id="KW-0808">Transferase</keyword>
<evidence type="ECO:0000256" key="1">
    <source>
        <dbReference type="ARBA" id="ARBA00004123"/>
    </source>
</evidence>
<feature type="region of interest" description="Disordered" evidence="7">
    <location>
        <begin position="65"/>
        <end position="86"/>
    </location>
</feature>
<accession>A0A3R7NBP1</accession>
<comment type="caution">
    <text evidence="8">The sequence shown here is derived from an EMBL/GenBank/DDBJ whole genome shotgun (WGS) entry which is preliminary data.</text>
</comment>
<keyword evidence="3" id="KW-0677">Repeat</keyword>
<evidence type="ECO:0000256" key="4">
    <source>
        <dbReference type="ARBA" id="ARBA00022980"/>
    </source>
</evidence>
<feature type="repeat" description="WD" evidence="6">
    <location>
        <begin position="288"/>
        <end position="329"/>
    </location>
</feature>
<keyword evidence="5" id="KW-0539">Nucleus</keyword>
<dbReference type="Proteomes" id="UP000283634">
    <property type="component" value="Unassembled WGS sequence"/>
</dbReference>
<evidence type="ECO:0000313" key="9">
    <source>
        <dbReference type="Proteomes" id="UP000283634"/>
    </source>
</evidence>
<dbReference type="AlphaFoldDB" id="A0A3R7NBP1"/>
<dbReference type="InterPro" id="IPR015943">
    <property type="entry name" value="WD40/YVTN_repeat-like_dom_sf"/>
</dbReference>
<keyword evidence="4" id="KW-0687">Ribonucleoprotein</keyword>
<sequence>MGFGISSTRGRCVNYASHVYEATKVTLPCRGRSTIQRPFGSGRRGASLRGDGNAVAVAAEAEAEAEAEADEEELSDITNSSFTRSSDRGAIVGSSLSFKADDLERQRREPPPSIEEDLFIYDDVVVSKNDAQTKHWRIEGRRPQASRRTSRKPNEGALSDRLFHFTDFNVCVDEVDLTAEHPMGSVAMQQLAFGQKAQQAVLLGATVMTTFSTVPNTVAAMLRGNEVQAANKFGRPLLDVKVETLIGHSSRVKCLSVAPAERSLVSCSSEDASVTLRSLINGEGEGIFTGHSDNVISTAISPDGKYLATTSKDRTMVVWDASMGKLLYVLQHEMVVICCSFSPDSKTMVSGCQDRICRLWDTRTARERLSYTHHTGIIVSVAYSPDGAYVCSTSADRTLRVWSTTNAKTHLTLRGHVGIILACSYTADGKHIISNDETYLCVWSAVDGLCKLRLAVTKVANRPFDRPRAERLGWTFSSAAPGAFTQYVVVACTNRFVYILNIDDGSDQYSTFCKAPVYSLAVGSKEKVVFGDSFGNVYVMTLS</sequence>
<name>A0A3R7NBP1_TRYRA</name>
<gene>
    <name evidence="8" type="ORF">TraAM80_07768</name>
</gene>
<dbReference type="PROSITE" id="PS50082">
    <property type="entry name" value="WD_REPEATS_2"/>
    <property type="match status" value="3"/>
</dbReference>
<dbReference type="VEuPathDB" id="TriTrypDB:TRSC58_01156"/>
<evidence type="ECO:0000256" key="2">
    <source>
        <dbReference type="ARBA" id="ARBA00022574"/>
    </source>
</evidence>
<evidence type="ECO:0000256" key="6">
    <source>
        <dbReference type="PROSITE-ProRule" id="PRU00221"/>
    </source>
</evidence>
<dbReference type="EMBL" id="MKGL01000341">
    <property type="protein sequence ID" value="RNF00158.1"/>
    <property type="molecule type" value="Genomic_DNA"/>
</dbReference>
<dbReference type="SUPFAM" id="SSF50978">
    <property type="entry name" value="WD40 repeat-like"/>
    <property type="match status" value="1"/>
</dbReference>
<feature type="repeat" description="WD" evidence="6">
    <location>
        <begin position="329"/>
        <end position="370"/>
    </location>
</feature>
<dbReference type="InterPro" id="IPR019775">
    <property type="entry name" value="WD40_repeat_CS"/>
</dbReference>
<evidence type="ECO:0000256" key="7">
    <source>
        <dbReference type="SAM" id="MobiDB-lite"/>
    </source>
</evidence>
<keyword evidence="8" id="KW-0418">Kinase</keyword>
<dbReference type="Gene3D" id="2.130.10.10">
    <property type="entry name" value="YVTN repeat-like/Quinoprotein amine dehydrogenase"/>
    <property type="match status" value="2"/>
</dbReference>
<dbReference type="CDD" id="cd00200">
    <property type="entry name" value="WD40"/>
    <property type="match status" value="1"/>
</dbReference>